<dbReference type="PANTHER" id="PTHR34407:SF1">
    <property type="entry name" value="SGNH HYDROLASE-TYPE ESTERASE DOMAIN-CONTAINING PROTEIN"/>
    <property type="match status" value="1"/>
</dbReference>
<accession>A0A2R5GXY4</accession>
<evidence type="ECO:0000313" key="1">
    <source>
        <dbReference type="EMBL" id="GBG34658.1"/>
    </source>
</evidence>
<reference evidence="1 2" key="1">
    <citation type="submission" date="2017-12" db="EMBL/GenBank/DDBJ databases">
        <title>Sequencing, de novo assembly and annotation of complete genome of a new Thraustochytrid species, strain FCC1311.</title>
        <authorList>
            <person name="Sedici K."/>
            <person name="Godart F."/>
            <person name="Aiese Cigliano R."/>
            <person name="Sanseverino W."/>
            <person name="Barakat M."/>
            <person name="Ortet P."/>
            <person name="Marechal E."/>
            <person name="Cagnac O."/>
            <person name="Amato A."/>
        </authorList>
    </citation>
    <scope>NUCLEOTIDE SEQUENCE [LARGE SCALE GENOMIC DNA]</scope>
</reference>
<dbReference type="AlphaFoldDB" id="A0A2R5GXY4"/>
<organism evidence="1 2">
    <name type="scientific">Hondaea fermentalgiana</name>
    <dbReference type="NCBI Taxonomy" id="2315210"/>
    <lineage>
        <taxon>Eukaryota</taxon>
        <taxon>Sar</taxon>
        <taxon>Stramenopiles</taxon>
        <taxon>Bigyra</taxon>
        <taxon>Labyrinthulomycetes</taxon>
        <taxon>Thraustochytrida</taxon>
        <taxon>Thraustochytriidae</taxon>
        <taxon>Hondaea</taxon>
    </lineage>
</organism>
<dbReference type="InParanoid" id="A0A2R5GXY4"/>
<evidence type="ECO:0000313" key="2">
    <source>
        <dbReference type="Proteomes" id="UP000241890"/>
    </source>
</evidence>
<dbReference type="OrthoDB" id="236447at2759"/>
<sequence>MIIVEASANDIGTIERNVQALIRHVRRNFPHLGMLWLEMATRNSVGQRKKLKTGSIRLPPYRLDAAHDHLEVLSYYDLPQLDILRMIGPGWSEADWNFREGCYFSDPIHPTRYGHNISASVLMFAIEGMLQRAEAQDPMTSVQGNQFNSSALPPPMVMDTLMAEFFESKFVESIEFNKEETFSRHVKANENWYFGTDLAKKPKTIMTTSHNSCITIDLKYSGRISILLVSLFHSYEGVGIARVGLSEKCTVTSNKFAPVGKEEVYDCLWSEHASVARLHILPQDFSLLGHSGCAKYLRVCSNENPDRGAKLKLFSTSFSRKT</sequence>
<dbReference type="EMBL" id="BEYU01000206">
    <property type="protein sequence ID" value="GBG34658.1"/>
    <property type="molecule type" value="Genomic_DNA"/>
</dbReference>
<dbReference type="PANTHER" id="PTHR34407">
    <property type="entry name" value="EXPRESSED PROTEIN"/>
    <property type="match status" value="1"/>
</dbReference>
<protein>
    <recommendedName>
        <fullName evidence="3">SGNH hydrolase-type esterase domain-containing protein</fullName>
    </recommendedName>
</protein>
<evidence type="ECO:0008006" key="3">
    <source>
        <dbReference type="Google" id="ProtNLM"/>
    </source>
</evidence>
<proteinExistence type="predicted"/>
<comment type="caution">
    <text evidence="1">The sequence shown here is derived from an EMBL/GenBank/DDBJ whole genome shotgun (WGS) entry which is preliminary data.</text>
</comment>
<dbReference type="SUPFAM" id="SSF52266">
    <property type="entry name" value="SGNH hydrolase"/>
    <property type="match status" value="1"/>
</dbReference>
<keyword evidence="2" id="KW-1185">Reference proteome</keyword>
<dbReference type="Proteomes" id="UP000241890">
    <property type="component" value="Unassembled WGS sequence"/>
</dbReference>
<gene>
    <name evidence="1" type="ORF">FCC1311_108802</name>
</gene>
<name>A0A2R5GXY4_9STRA</name>